<organism evidence="3 4">
    <name type="scientific">Entomortierella parvispora</name>
    <dbReference type="NCBI Taxonomy" id="205924"/>
    <lineage>
        <taxon>Eukaryota</taxon>
        <taxon>Fungi</taxon>
        <taxon>Fungi incertae sedis</taxon>
        <taxon>Mucoromycota</taxon>
        <taxon>Mortierellomycotina</taxon>
        <taxon>Mortierellomycetes</taxon>
        <taxon>Mortierellales</taxon>
        <taxon>Mortierellaceae</taxon>
        <taxon>Entomortierella</taxon>
    </lineage>
</organism>
<evidence type="ECO:0000256" key="2">
    <source>
        <dbReference type="SAM" id="Phobius"/>
    </source>
</evidence>
<evidence type="ECO:0000256" key="1">
    <source>
        <dbReference type="SAM" id="MobiDB-lite"/>
    </source>
</evidence>
<feature type="compositionally biased region" description="Polar residues" evidence="1">
    <location>
        <begin position="375"/>
        <end position="394"/>
    </location>
</feature>
<accession>A0A9P3HGH4</accession>
<proteinExistence type="predicted"/>
<reference evidence="3" key="2">
    <citation type="journal article" date="2022" name="Microbiol. Resour. Announc.">
        <title>Whole-Genome Sequence of Entomortierella parvispora E1425, a Mucoromycotan Fungus Associated with Burkholderiaceae-Related Endosymbiotic Bacteria.</title>
        <authorList>
            <person name="Herlambang A."/>
            <person name="Guo Y."/>
            <person name="Takashima Y."/>
            <person name="Narisawa K."/>
            <person name="Ohta H."/>
            <person name="Nishizawa T."/>
        </authorList>
    </citation>
    <scope>NUCLEOTIDE SEQUENCE</scope>
    <source>
        <strain evidence="3">E1425</strain>
    </source>
</reference>
<keyword evidence="2" id="KW-0812">Transmembrane</keyword>
<evidence type="ECO:0000313" key="3">
    <source>
        <dbReference type="EMBL" id="GJJ76289.1"/>
    </source>
</evidence>
<feature type="region of interest" description="Disordered" evidence="1">
    <location>
        <begin position="344"/>
        <end position="406"/>
    </location>
</feature>
<comment type="caution">
    <text evidence="3">The sequence shown here is derived from an EMBL/GenBank/DDBJ whole genome shotgun (WGS) entry which is preliminary data.</text>
</comment>
<feature type="transmembrane region" description="Helical" evidence="2">
    <location>
        <begin position="45"/>
        <end position="67"/>
    </location>
</feature>
<keyword evidence="2" id="KW-0472">Membrane</keyword>
<feature type="compositionally biased region" description="Polar residues" evidence="1">
    <location>
        <begin position="344"/>
        <end position="363"/>
    </location>
</feature>
<evidence type="ECO:0000313" key="4">
    <source>
        <dbReference type="Proteomes" id="UP000827284"/>
    </source>
</evidence>
<feature type="transmembrane region" description="Helical" evidence="2">
    <location>
        <begin position="12"/>
        <end position="33"/>
    </location>
</feature>
<dbReference type="OrthoDB" id="2396415at2759"/>
<feature type="transmembrane region" description="Helical" evidence="2">
    <location>
        <begin position="133"/>
        <end position="157"/>
    </location>
</feature>
<feature type="region of interest" description="Disordered" evidence="1">
    <location>
        <begin position="174"/>
        <end position="243"/>
    </location>
</feature>
<sequence length="406" mass="42630">MNLSPTSRTLFLVQLGSFFSGLIVVVCCCLYLSAYPKSPDNGSISAIACATLVFALISTLTTLVLVFRQKSGRTINATIEGCWVGFALLVWILAAVGGIAKPANNMTNVSCKVLPSTGKDTNDKNFMRACQSMFASTAFCIISALFFMATAGILITFSVQKAVRDKKASQVKVGGTYQLGPSPSEYRRAEENGELPGSEEPKNAEDSPPISHPTATGPGTSLLSPATTMGATTGGRFSDNVYQDPSLTTGAPIVATPPAVAVPHSGGVSPYNTYQGSGGHIPQASYPSPAGGVGPSGYNYGSHHGNTSSYNNQGYLPQPGAGHVQQGSAMSNMSASAYDGYQTYDSSNNPYGHQTYPQQQQPVGGTYPMMMGPPHQQSPYGNQYQSQSGPTPSTLVMAMPRPEHFS</sequence>
<protein>
    <recommendedName>
        <fullName evidence="5">MARVEL domain-containing protein</fullName>
    </recommendedName>
</protein>
<keyword evidence="2" id="KW-1133">Transmembrane helix</keyword>
<dbReference type="EMBL" id="BQFW01000012">
    <property type="protein sequence ID" value="GJJ76289.1"/>
    <property type="molecule type" value="Genomic_DNA"/>
</dbReference>
<dbReference type="AlphaFoldDB" id="A0A9P3HGH4"/>
<name>A0A9P3HGH4_9FUNG</name>
<dbReference type="Proteomes" id="UP000827284">
    <property type="component" value="Unassembled WGS sequence"/>
</dbReference>
<feature type="compositionally biased region" description="Polar residues" evidence="1">
    <location>
        <begin position="213"/>
        <end position="231"/>
    </location>
</feature>
<evidence type="ECO:0008006" key="5">
    <source>
        <dbReference type="Google" id="ProtNLM"/>
    </source>
</evidence>
<keyword evidence="4" id="KW-1185">Reference proteome</keyword>
<feature type="transmembrane region" description="Helical" evidence="2">
    <location>
        <begin position="79"/>
        <end position="100"/>
    </location>
</feature>
<gene>
    <name evidence="3" type="ORF">EMPS_08648</name>
</gene>
<reference evidence="3" key="1">
    <citation type="submission" date="2021-11" db="EMBL/GenBank/DDBJ databases">
        <authorList>
            <person name="Herlambang A."/>
            <person name="Guo Y."/>
            <person name="Takashima Y."/>
            <person name="Nishizawa T."/>
        </authorList>
    </citation>
    <scope>NUCLEOTIDE SEQUENCE</scope>
    <source>
        <strain evidence="3">E1425</strain>
    </source>
</reference>